<gene>
    <name evidence="7" type="primary">LOC117231332</name>
</gene>
<dbReference type="PANTHER" id="PTHR43648">
    <property type="entry name" value="ELECTRON TRANSFER FLAVOPROTEIN BETA SUBUNIT LYSINE METHYLTRANSFERASE"/>
    <property type="match status" value="1"/>
</dbReference>
<dbReference type="GO" id="GO:0016279">
    <property type="term" value="F:protein-lysine N-methyltransferase activity"/>
    <property type="evidence" value="ECO:0007669"/>
    <property type="project" value="TreeGrafter"/>
</dbReference>
<dbReference type="InterPro" id="IPR029063">
    <property type="entry name" value="SAM-dependent_MTases_sf"/>
</dbReference>
<dbReference type="GeneID" id="117231332"/>
<evidence type="ECO:0000256" key="1">
    <source>
        <dbReference type="ARBA" id="ARBA00022603"/>
    </source>
</evidence>
<dbReference type="Pfam" id="PF06325">
    <property type="entry name" value="PrmA"/>
    <property type="match status" value="1"/>
</dbReference>
<reference evidence="7" key="1">
    <citation type="submission" date="2025-08" db="UniProtKB">
        <authorList>
            <consortium name="RefSeq"/>
        </authorList>
    </citation>
    <scope>IDENTIFICATION</scope>
    <source>
        <tissue evidence="7">Muscle</tissue>
    </source>
</reference>
<evidence type="ECO:0000313" key="7">
    <source>
        <dbReference type="RefSeq" id="XP_033345586.1"/>
    </source>
</evidence>
<evidence type="ECO:0000256" key="2">
    <source>
        <dbReference type="ARBA" id="ARBA00022679"/>
    </source>
</evidence>
<evidence type="ECO:0000313" key="6">
    <source>
        <dbReference type="Proteomes" id="UP000504631"/>
    </source>
</evidence>
<dbReference type="SUPFAM" id="SSF53335">
    <property type="entry name" value="S-adenosyl-L-methionine-dependent methyltransferases"/>
    <property type="match status" value="1"/>
</dbReference>
<sequence>MSRVMQAWKKKTNARFDCWTTEKIAFFYKSFKRTISNNSTGIDIEKFCDGIVECDSEVARAIFEHTEIVRNHMTPEIQLFLLTPNCNLYHAQYERISESKGIKRSVFLEPFWSIYWPGGQALARFVLDEGRTLFECSKEILDLGAGCGATAIAAKLVGADRVVANDIDRVACTAISMNAILNRVNVKVSHQNLLYELPERTIDVIFIGDMLYDAEIAATLIPWLEKARDNGTRIYLGDPGRHGLTEDLKKRLKVLRHYRLPENVQKENYGYDSCNVWEFCG</sequence>
<dbReference type="RefSeq" id="XP_033345586.1">
    <property type="nucleotide sequence ID" value="XM_033489695.1"/>
</dbReference>
<keyword evidence="1" id="KW-0489">Methyltransferase</keyword>
<dbReference type="GO" id="GO:0032259">
    <property type="term" value="P:methylation"/>
    <property type="evidence" value="ECO:0007669"/>
    <property type="project" value="UniProtKB-KW"/>
</dbReference>
<comment type="similarity">
    <text evidence="3">Belongs to the methyltransferase superfamily. ETFBKMT family.</text>
</comment>
<evidence type="ECO:0000256" key="4">
    <source>
        <dbReference type="ARBA" id="ARBA00041867"/>
    </source>
</evidence>
<dbReference type="Gene3D" id="3.40.50.150">
    <property type="entry name" value="Vaccinia Virus protein VP39"/>
    <property type="match status" value="1"/>
</dbReference>
<name>A0A6J3JZ61_9HYME</name>
<organism evidence="6 7">
    <name type="scientific">Bombus vosnesenskii</name>
    <dbReference type="NCBI Taxonomy" id="207650"/>
    <lineage>
        <taxon>Eukaryota</taxon>
        <taxon>Metazoa</taxon>
        <taxon>Ecdysozoa</taxon>
        <taxon>Arthropoda</taxon>
        <taxon>Hexapoda</taxon>
        <taxon>Insecta</taxon>
        <taxon>Pterygota</taxon>
        <taxon>Neoptera</taxon>
        <taxon>Endopterygota</taxon>
        <taxon>Hymenoptera</taxon>
        <taxon>Apocrita</taxon>
        <taxon>Aculeata</taxon>
        <taxon>Apoidea</taxon>
        <taxon>Anthophila</taxon>
        <taxon>Apidae</taxon>
        <taxon>Bombus</taxon>
        <taxon>Pyrobombus</taxon>
    </lineage>
</organism>
<evidence type="ECO:0000256" key="5">
    <source>
        <dbReference type="ARBA" id="ARBA00042266"/>
    </source>
</evidence>
<keyword evidence="6" id="KW-1185">Reference proteome</keyword>
<dbReference type="CDD" id="cd02440">
    <property type="entry name" value="AdoMet_MTases"/>
    <property type="match status" value="1"/>
</dbReference>
<protein>
    <recommendedName>
        <fullName evidence="5">ETFB lysine methyltransferase</fullName>
    </recommendedName>
    <alternativeName>
        <fullName evidence="4">Protein N-lysine methyltransferase METTL20</fullName>
    </alternativeName>
</protein>
<accession>A0A6J3JZ61</accession>
<proteinExistence type="inferred from homology"/>
<dbReference type="GO" id="GO:0005759">
    <property type="term" value="C:mitochondrial matrix"/>
    <property type="evidence" value="ECO:0007669"/>
    <property type="project" value="TreeGrafter"/>
</dbReference>
<dbReference type="Proteomes" id="UP000504631">
    <property type="component" value="Unplaced"/>
</dbReference>
<dbReference type="KEGG" id="bvk:117231332"/>
<dbReference type="AlphaFoldDB" id="A0A6J3JZ61"/>
<keyword evidence="2" id="KW-0808">Transferase</keyword>
<dbReference type="PANTHER" id="PTHR43648:SF1">
    <property type="entry name" value="ELECTRON TRANSFER FLAVOPROTEIN BETA SUBUNIT LYSINE METHYLTRANSFERASE"/>
    <property type="match status" value="1"/>
</dbReference>
<evidence type="ECO:0000256" key="3">
    <source>
        <dbReference type="ARBA" id="ARBA00037932"/>
    </source>
</evidence>
<dbReference type="InterPro" id="IPR050078">
    <property type="entry name" value="Ribosomal_L11_MeTrfase_PrmA"/>
</dbReference>